<dbReference type="EMBL" id="VDFC01000075">
    <property type="protein sequence ID" value="KAA0922391.1"/>
    <property type="molecule type" value="Genomic_DNA"/>
</dbReference>
<dbReference type="SMART" id="SM01230">
    <property type="entry name" value="Gln-synt_C"/>
    <property type="match status" value="1"/>
</dbReference>
<dbReference type="PANTHER" id="PTHR43785">
    <property type="entry name" value="GAMMA-GLUTAMYLPUTRESCINE SYNTHETASE"/>
    <property type="match status" value="1"/>
</dbReference>
<organism evidence="6 7">
    <name type="scientific">Streptomyces apricus</name>
    <dbReference type="NCBI Taxonomy" id="1828112"/>
    <lineage>
        <taxon>Bacteria</taxon>
        <taxon>Bacillati</taxon>
        <taxon>Actinomycetota</taxon>
        <taxon>Actinomycetes</taxon>
        <taxon>Kitasatosporales</taxon>
        <taxon>Streptomycetaceae</taxon>
        <taxon>Streptomyces</taxon>
    </lineage>
</organism>
<dbReference type="Pfam" id="PF00120">
    <property type="entry name" value="Gln-synt_C"/>
    <property type="match status" value="1"/>
</dbReference>
<dbReference type="AlphaFoldDB" id="A0A5A9ZZE1"/>
<dbReference type="PROSITE" id="PS51987">
    <property type="entry name" value="GS_CATALYTIC"/>
    <property type="match status" value="1"/>
</dbReference>
<dbReference type="InterPro" id="IPR014746">
    <property type="entry name" value="Gln_synth/guanido_kin_cat_dom"/>
</dbReference>
<dbReference type="Proteomes" id="UP000324965">
    <property type="component" value="Unassembled WGS sequence"/>
</dbReference>
<feature type="domain" description="GS catalytic" evidence="5">
    <location>
        <begin position="1"/>
        <end position="271"/>
    </location>
</feature>
<sequence>MSAFFHDLREALHAAGCPPEAIKTEGAPGQIEVTWPYGDPMTACDIYTVHQHAVRHLAAQHKMAPTFMAAPQTGVGSGLHLHVSLWRDEEDSAFWAPQSGVLPEPLQHSVAGLLTALPHLVPLYAPTGNSYKRYRPHSFAPTRFTWGIDNRTCAIRVTGEESNPHLENRLPGADANPYLALAATLAAIIHGIRNQPKLPDPCTGDGYEDVEACEVPRTLDEALTDFVDSSIPSAAFGSDAMDHYVHAGELEVGALAGQVTDIELLRGFDRA</sequence>
<dbReference type="GO" id="GO:0004356">
    <property type="term" value="F:glutamine synthetase activity"/>
    <property type="evidence" value="ECO:0007669"/>
    <property type="project" value="InterPro"/>
</dbReference>
<keyword evidence="2" id="KW-0436">Ligase</keyword>
<gene>
    <name evidence="6" type="ORF">FGF04_33725</name>
</gene>
<reference evidence="6 7" key="1">
    <citation type="submission" date="2019-05" db="EMBL/GenBank/DDBJ databases">
        <authorList>
            <person name="Hariharan J."/>
            <person name="Choudoir M.J."/>
            <person name="Diebold P."/>
            <person name="Panke-Buisse K."/>
            <person name="Buckley D.H."/>
        </authorList>
    </citation>
    <scope>NUCLEOTIDE SEQUENCE [LARGE SCALE GENOMIC DNA]</scope>
    <source>
        <strain evidence="6 7">SUN51</strain>
    </source>
</reference>
<keyword evidence="7" id="KW-1185">Reference proteome</keyword>
<comment type="caution">
    <text evidence="6">The sequence shown here is derived from an EMBL/GenBank/DDBJ whole genome shotgun (WGS) entry which is preliminary data.</text>
</comment>
<dbReference type="OrthoDB" id="9807095at2"/>
<dbReference type="Gene3D" id="3.30.590.10">
    <property type="entry name" value="Glutamine synthetase/guanido kinase, catalytic domain"/>
    <property type="match status" value="1"/>
</dbReference>
<comment type="similarity">
    <text evidence="1 3 4">Belongs to the glutamine synthetase family.</text>
</comment>
<dbReference type="PANTHER" id="PTHR43785:SF12">
    <property type="entry name" value="TYPE-1 GLUTAMINE SYNTHETASE 2"/>
    <property type="match status" value="1"/>
</dbReference>
<name>A0A5A9ZZE1_9ACTN</name>
<evidence type="ECO:0000256" key="1">
    <source>
        <dbReference type="ARBA" id="ARBA00009897"/>
    </source>
</evidence>
<evidence type="ECO:0000256" key="3">
    <source>
        <dbReference type="PROSITE-ProRule" id="PRU01331"/>
    </source>
</evidence>
<evidence type="ECO:0000313" key="6">
    <source>
        <dbReference type="EMBL" id="KAA0922391.1"/>
    </source>
</evidence>
<dbReference type="SUPFAM" id="SSF55931">
    <property type="entry name" value="Glutamine synthetase/guanido kinase"/>
    <property type="match status" value="1"/>
</dbReference>
<evidence type="ECO:0000256" key="4">
    <source>
        <dbReference type="RuleBase" id="RU000384"/>
    </source>
</evidence>
<evidence type="ECO:0000256" key="2">
    <source>
        <dbReference type="ARBA" id="ARBA00022598"/>
    </source>
</evidence>
<evidence type="ECO:0000313" key="7">
    <source>
        <dbReference type="Proteomes" id="UP000324965"/>
    </source>
</evidence>
<accession>A0A5A9ZZE1</accession>
<protein>
    <submittedName>
        <fullName evidence="6">Glutamine synthetase</fullName>
    </submittedName>
</protein>
<proteinExistence type="inferred from homology"/>
<dbReference type="InterPro" id="IPR008146">
    <property type="entry name" value="Gln_synth_cat_dom"/>
</dbReference>
<evidence type="ECO:0000259" key="5">
    <source>
        <dbReference type="PROSITE" id="PS51987"/>
    </source>
</evidence>